<dbReference type="InterPro" id="IPR002909">
    <property type="entry name" value="IPT_dom"/>
</dbReference>
<evidence type="ECO:0000256" key="1">
    <source>
        <dbReference type="SAM" id="MobiDB-lite"/>
    </source>
</evidence>
<sequence>MDVDYAGTTLYINGENFTNGAGPVVKLAGVPARVLSSKDTELAVSLPTTFLGAVGSYVLTVSTGTLPVQNDVLAVTLGASGPRGPIGPQGAQGPKGDTGVAGPQGPKGEQGLTGATGATGPQGLKGDTGVAGPQGLRGDRGLTGATGAAGPQGLKGDTGSQGPAGSPGQSGIITAIYTAQQTGDVNVTGLQWTSVPGTTVNFVLPKRSTVDLDANGSVTGLPGNQGNFSHCGFRFLVDNISYGEPSWGDVVVGCGVGGKTAGWWCPWTIRRTLQLEAGNHAVTVQQTGWAGTTNGCSSTAVDYSAARFRAVIR</sequence>
<evidence type="ECO:0000313" key="4">
    <source>
        <dbReference type="Proteomes" id="UP000011682"/>
    </source>
</evidence>
<dbReference type="PANTHER" id="PTHR24023:SF1095">
    <property type="entry name" value="EGF-LIKE DOMAIN-CONTAINING PROTEIN"/>
    <property type="match status" value="1"/>
</dbReference>
<keyword evidence="4" id="KW-1185">Reference proteome</keyword>
<dbReference type="eggNOG" id="COG3266">
    <property type="taxonomic scope" value="Bacteria"/>
</dbReference>
<evidence type="ECO:0000313" key="3">
    <source>
        <dbReference type="EMBL" id="EPX62440.1"/>
    </source>
</evidence>
<dbReference type="GO" id="GO:0005615">
    <property type="term" value="C:extracellular space"/>
    <property type="evidence" value="ECO:0007669"/>
    <property type="project" value="TreeGrafter"/>
</dbReference>
<dbReference type="AlphaFoldDB" id="S9PDI4"/>
<dbReference type="Pfam" id="PF01833">
    <property type="entry name" value="TIG"/>
    <property type="match status" value="1"/>
</dbReference>
<protein>
    <submittedName>
        <fullName evidence="3">Phage tail fiber protein</fullName>
    </submittedName>
</protein>
<dbReference type="PANTHER" id="PTHR24023">
    <property type="entry name" value="COLLAGEN ALPHA"/>
    <property type="match status" value="1"/>
</dbReference>
<dbReference type="InterPro" id="IPR008160">
    <property type="entry name" value="Collagen"/>
</dbReference>
<feature type="compositionally biased region" description="Low complexity" evidence="1">
    <location>
        <begin position="160"/>
        <end position="169"/>
    </location>
</feature>
<name>S9PDI4_CYSF2</name>
<dbReference type="InterPro" id="IPR014756">
    <property type="entry name" value="Ig_E-set"/>
</dbReference>
<dbReference type="GO" id="GO:0030198">
    <property type="term" value="P:extracellular matrix organization"/>
    <property type="evidence" value="ECO:0007669"/>
    <property type="project" value="TreeGrafter"/>
</dbReference>
<organism evidence="3 4">
    <name type="scientific">Cystobacter fuscus (strain ATCC 25194 / DSM 2262 / NBRC 100088 / M29)</name>
    <dbReference type="NCBI Taxonomy" id="1242864"/>
    <lineage>
        <taxon>Bacteria</taxon>
        <taxon>Pseudomonadati</taxon>
        <taxon>Myxococcota</taxon>
        <taxon>Myxococcia</taxon>
        <taxon>Myxococcales</taxon>
        <taxon>Cystobacterineae</taxon>
        <taxon>Archangiaceae</taxon>
        <taxon>Cystobacter</taxon>
    </lineage>
</organism>
<reference evidence="3" key="1">
    <citation type="submission" date="2013-05" db="EMBL/GenBank/DDBJ databases">
        <title>Genome assembly of Cystobacter fuscus DSM 2262.</title>
        <authorList>
            <person name="Sharma G."/>
            <person name="Khatri I."/>
            <person name="Kaur C."/>
            <person name="Mayilraj S."/>
            <person name="Subramanian S."/>
        </authorList>
    </citation>
    <scope>NUCLEOTIDE SEQUENCE [LARGE SCALE GENOMIC DNA]</scope>
    <source>
        <strain evidence="3">DSM 2262</strain>
    </source>
</reference>
<dbReference type="Proteomes" id="UP000011682">
    <property type="component" value="Unassembled WGS sequence"/>
</dbReference>
<dbReference type="EMBL" id="ANAH02000007">
    <property type="protein sequence ID" value="EPX62440.1"/>
    <property type="molecule type" value="Genomic_DNA"/>
</dbReference>
<dbReference type="GO" id="GO:0031012">
    <property type="term" value="C:extracellular matrix"/>
    <property type="evidence" value="ECO:0007669"/>
    <property type="project" value="TreeGrafter"/>
</dbReference>
<feature type="region of interest" description="Disordered" evidence="1">
    <location>
        <begin position="79"/>
        <end position="169"/>
    </location>
</feature>
<evidence type="ECO:0000259" key="2">
    <source>
        <dbReference type="Pfam" id="PF01833"/>
    </source>
</evidence>
<dbReference type="InterPro" id="IPR050149">
    <property type="entry name" value="Collagen_superfamily"/>
</dbReference>
<dbReference type="Pfam" id="PF01391">
    <property type="entry name" value="Collagen"/>
    <property type="match status" value="1"/>
</dbReference>
<dbReference type="GO" id="GO:0030020">
    <property type="term" value="F:extracellular matrix structural constituent conferring tensile strength"/>
    <property type="evidence" value="ECO:0007669"/>
    <property type="project" value="TreeGrafter"/>
</dbReference>
<dbReference type="InterPro" id="IPR013783">
    <property type="entry name" value="Ig-like_fold"/>
</dbReference>
<proteinExistence type="predicted"/>
<dbReference type="SUPFAM" id="SSF81296">
    <property type="entry name" value="E set domains"/>
    <property type="match status" value="1"/>
</dbReference>
<accession>S9PDI4</accession>
<dbReference type="Gene3D" id="1.20.5.320">
    <property type="entry name" value="6-Phosphogluconate Dehydrogenase, domain 3"/>
    <property type="match status" value="1"/>
</dbReference>
<gene>
    <name evidence="3" type="ORF">D187_008628</name>
</gene>
<comment type="caution">
    <text evidence="3">The sequence shown here is derived from an EMBL/GenBank/DDBJ whole genome shotgun (WGS) entry which is preliminary data.</text>
</comment>
<feature type="domain" description="IPT/TIG" evidence="2">
    <location>
        <begin position="6"/>
        <end position="65"/>
    </location>
</feature>
<dbReference type="Gene3D" id="2.60.40.10">
    <property type="entry name" value="Immunoglobulins"/>
    <property type="match status" value="1"/>
</dbReference>